<dbReference type="Pfam" id="PF18759">
    <property type="entry name" value="Plavaka"/>
    <property type="match status" value="1"/>
</dbReference>
<dbReference type="Proteomes" id="UP000724874">
    <property type="component" value="Unassembled WGS sequence"/>
</dbReference>
<protein>
    <submittedName>
        <fullName evidence="1">Uncharacterized protein</fullName>
    </submittedName>
</protein>
<dbReference type="EMBL" id="JADNYJ010000113">
    <property type="protein sequence ID" value="KAF8883752.1"/>
    <property type="molecule type" value="Genomic_DNA"/>
</dbReference>
<proteinExistence type="predicted"/>
<gene>
    <name evidence="1" type="ORF">CPB84DRAFT_1686207</name>
</gene>
<evidence type="ECO:0000313" key="1">
    <source>
        <dbReference type="EMBL" id="KAF8883752.1"/>
    </source>
</evidence>
<dbReference type="AlphaFoldDB" id="A0A9P5TI47"/>
<evidence type="ECO:0000313" key="2">
    <source>
        <dbReference type="Proteomes" id="UP000724874"/>
    </source>
</evidence>
<comment type="caution">
    <text evidence="1">The sequence shown here is derived from an EMBL/GenBank/DDBJ whole genome shotgun (WGS) entry which is preliminary data.</text>
</comment>
<dbReference type="OrthoDB" id="3208495at2759"/>
<sequence>MALLDSVDDLDVPFSNTGIWKMSTIKIPMPCECQKFSSEDDARHLHICGIHHCSICEVMRSAAQDDSAKSWHHIPFKLYWKLSPDSMPQRVVSELYTADMFLEEDQKIASLPLCLADDPPDLFPVKNTIFAIMLWSDSTHLANFSDASMWPIYFYSGNQSKYPRGRPTQHAAHHIVHIPSLPDDFEDIYMKKYGKPPSKSVITHMKRKIIQKVWELLLDDKFMRAYQHGIIIRCADIIVCRFFPCFFTYSVDYPEKVIIAAIHQLALCPSPQTLMPKKYISGLGTRVDEQRRQHLRLDDVAHRDQVEAAQELIFVHGIGVTGAYVEERLQNQSLTLTQSTFSKKLSEFGFNYFDMLISDLLHEIELGNWKAVFMHLMRILHLVKNAIPTLNKR</sequence>
<organism evidence="1 2">
    <name type="scientific">Gymnopilus junonius</name>
    <name type="common">Spectacular rustgill mushroom</name>
    <name type="synonym">Gymnopilus spectabilis subsp. junonius</name>
    <dbReference type="NCBI Taxonomy" id="109634"/>
    <lineage>
        <taxon>Eukaryota</taxon>
        <taxon>Fungi</taxon>
        <taxon>Dikarya</taxon>
        <taxon>Basidiomycota</taxon>
        <taxon>Agaricomycotina</taxon>
        <taxon>Agaricomycetes</taxon>
        <taxon>Agaricomycetidae</taxon>
        <taxon>Agaricales</taxon>
        <taxon>Agaricineae</taxon>
        <taxon>Hymenogastraceae</taxon>
        <taxon>Gymnopilus</taxon>
    </lineage>
</organism>
<reference evidence="1" key="1">
    <citation type="submission" date="2020-11" db="EMBL/GenBank/DDBJ databases">
        <authorList>
            <consortium name="DOE Joint Genome Institute"/>
            <person name="Ahrendt S."/>
            <person name="Riley R."/>
            <person name="Andreopoulos W."/>
            <person name="LaButti K."/>
            <person name="Pangilinan J."/>
            <person name="Ruiz-duenas F.J."/>
            <person name="Barrasa J.M."/>
            <person name="Sanchez-Garcia M."/>
            <person name="Camarero S."/>
            <person name="Miyauchi S."/>
            <person name="Serrano A."/>
            <person name="Linde D."/>
            <person name="Babiker R."/>
            <person name="Drula E."/>
            <person name="Ayuso-Fernandez I."/>
            <person name="Pacheco R."/>
            <person name="Padilla G."/>
            <person name="Ferreira P."/>
            <person name="Barriuso J."/>
            <person name="Kellner H."/>
            <person name="Castanera R."/>
            <person name="Alfaro M."/>
            <person name="Ramirez L."/>
            <person name="Pisabarro A.G."/>
            <person name="Kuo A."/>
            <person name="Tritt A."/>
            <person name="Lipzen A."/>
            <person name="He G."/>
            <person name="Yan M."/>
            <person name="Ng V."/>
            <person name="Cullen D."/>
            <person name="Martin F."/>
            <person name="Rosso M.-N."/>
            <person name="Henrissat B."/>
            <person name="Hibbett D."/>
            <person name="Martinez A.T."/>
            <person name="Grigoriev I.V."/>
        </authorList>
    </citation>
    <scope>NUCLEOTIDE SEQUENCE</scope>
    <source>
        <strain evidence="1">AH 44721</strain>
    </source>
</reference>
<dbReference type="InterPro" id="IPR041078">
    <property type="entry name" value="Plavaka"/>
</dbReference>
<name>A0A9P5TI47_GYMJU</name>
<accession>A0A9P5TI47</accession>
<keyword evidence="2" id="KW-1185">Reference proteome</keyword>